<gene>
    <name evidence="3" type="ORF">PGTUg99_003075</name>
</gene>
<comment type="caution">
    <text evidence="3">The sequence shown here is derived from an EMBL/GenBank/DDBJ whole genome shotgun (WGS) entry which is preliminary data.</text>
</comment>
<evidence type="ECO:0000313" key="3">
    <source>
        <dbReference type="EMBL" id="KAA1128438.1"/>
    </source>
</evidence>
<accession>A0A5B0RSZ1</accession>
<dbReference type="EMBL" id="VDEP01000141">
    <property type="protein sequence ID" value="KAA1128438.1"/>
    <property type="molecule type" value="Genomic_DNA"/>
</dbReference>
<name>A0A5B0RSZ1_PUCGR</name>
<sequence>MEQTSSSSSSNSTTSQGTITVGSTEQPRWRDHAPDEGSQPSKSSDQDDDDDSESAPESEKPTRTTPGSYGQEPEYMGGAPYSKNSTYISDPSVPSPDTPTPTVNCPGPTDPATGEGYLDSDQNCAIACYNNLVLNQAGDACVCPPTFQFDPVEVKCICRSPFVLRGSKCVLLPSQVAGARHSNKKRSLNSQLPFGVEMLHGKYLRTEVDRLNCPSNEISCQMPSGGYECLDPDVTLDSCGGCLSAGTGVDCRNMTGAGDVGCSAGVCTFGDLGQVSGHSSDSRYFAMLHGDSKKLVRLSLRLIFAGQNCGVSNKSRESNT</sequence>
<dbReference type="InterPro" id="IPR048661">
    <property type="entry name" value="CPL1-like"/>
</dbReference>
<organism evidence="3 4">
    <name type="scientific">Puccinia graminis f. sp. tritici</name>
    <dbReference type="NCBI Taxonomy" id="56615"/>
    <lineage>
        <taxon>Eukaryota</taxon>
        <taxon>Fungi</taxon>
        <taxon>Dikarya</taxon>
        <taxon>Basidiomycota</taxon>
        <taxon>Pucciniomycotina</taxon>
        <taxon>Pucciniomycetes</taxon>
        <taxon>Pucciniales</taxon>
        <taxon>Pucciniaceae</taxon>
        <taxon>Puccinia</taxon>
    </lineage>
</organism>
<evidence type="ECO:0000256" key="1">
    <source>
        <dbReference type="SAM" id="MobiDB-lite"/>
    </source>
</evidence>
<dbReference type="Proteomes" id="UP000325313">
    <property type="component" value="Unassembled WGS sequence"/>
</dbReference>
<dbReference type="InterPro" id="IPR038955">
    <property type="entry name" value="PriA/CPL1_fungi"/>
</dbReference>
<dbReference type="AlphaFoldDB" id="A0A5B0RSZ1"/>
<feature type="domain" description="Protein CPL1-like" evidence="2">
    <location>
        <begin position="227"/>
        <end position="268"/>
    </location>
</feature>
<feature type="compositionally biased region" description="Acidic residues" evidence="1">
    <location>
        <begin position="46"/>
        <end position="56"/>
    </location>
</feature>
<evidence type="ECO:0000259" key="2">
    <source>
        <dbReference type="Pfam" id="PF21671"/>
    </source>
</evidence>
<dbReference type="Pfam" id="PF21671">
    <property type="entry name" value="CPL1-like"/>
    <property type="match status" value="1"/>
</dbReference>
<reference evidence="3 4" key="1">
    <citation type="submission" date="2019-05" db="EMBL/GenBank/DDBJ databases">
        <title>Emergence of the Ug99 lineage of the wheat stem rust pathogen through somatic hybridization.</title>
        <authorList>
            <person name="Li F."/>
            <person name="Upadhyaya N.M."/>
            <person name="Sperschneider J."/>
            <person name="Matny O."/>
            <person name="Nguyen-Phuc H."/>
            <person name="Mago R."/>
            <person name="Raley C."/>
            <person name="Miller M.E."/>
            <person name="Silverstein K.A.T."/>
            <person name="Henningsen E."/>
            <person name="Hirsch C.D."/>
            <person name="Visser B."/>
            <person name="Pretorius Z.A."/>
            <person name="Steffenson B.J."/>
            <person name="Schwessinger B."/>
            <person name="Dodds P.N."/>
            <person name="Figueroa M."/>
        </authorList>
    </citation>
    <scope>NUCLEOTIDE SEQUENCE [LARGE SCALE GENOMIC DNA]</scope>
    <source>
        <strain evidence="3 4">Ug99</strain>
    </source>
</reference>
<dbReference type="PANTHER" id="PTHR35192">
    <property type="entry name" value="PROTEIN, PUTATIVE-RELATED"/>
    <property type="match status" value="1"/>
</dbReference>
<dbReference type="PANTHER" id="PTHR35192:SF2">
    <property type="entry name" value="APPLE DOMAIN-CONTAINING PROTEIN"/>
    <property type="match status" value="1"/>
</dbReference>
<proteinExistence type="predicted"/>
<feature type="region of interest" description="Disordered" evidence="1">
    <location>
        <begin position="1"/>
        <end position="112"/>
    </location>
</feature>
<feature type="compositionally biased region" description="Polar residues" evidence="1">
    <location>
        <begin position="16"/>
        <end position="26"/>
    </location>
</feature>
<protein>
    <recommendedName>
        <fullName evidence="2">Protein CPL1-like domain-containing protein</fullName>
    </recommendedName>
</protein>
<evidence type="ECO:0000313" key="4">
    <source>
        <dbReference type="Proteomes" id="UP000325313"/>
    </source>
</evidence>
<feature type="compositionally biased region" description="Low complexity" evidence="1">
    <location>
        <begin position="1"/>
        <end position="15"/>
    </location>
</feature>